<sequence length="324" mass="34973">MVRAARLMSLVLLLQGRGGMTAGELAQELEVSERTIHRDVLALSEAGIPVYADRGRTGGYRLVDGYRTRLTGLDRAEAEALFLSGVPAALRDMGLREIAEAARLKAAAALAPGLRDAPATAAQRFHLDAPGWFASDTPPPESLAPLARAVWGNHPVSGRYREAPRAVEPYGLVLKAGVWYLAGRAKERLLVYRVDRFTEVSVDTARRFDRDPAFDLAAFWAERSEQFTRSLLRTQVTLRLSPAGLRMLRHVADPAALPEALASARDDGTVVLAVESPAVAYTQVLAFGPEAEVLDPPELRALVAEAAARMSGLYAEDTLGGGPR</sequence>
<dbReference type="InterPro" id="IPR001034">
    <property type="entry name" value="DeoR_HTH"/>
</dbReference>
<dbReference type="InterPro" id="IPR026881">
    <property type="entry name" value="WYL_dom"/>
</dbReference>
<name>A0ABP6EIX9_9ACTN</name>
<dbReference type="InterPro" id="IPR013196">
    <property type="entry name" value="HTH_11"/>
</dbReference>
<keyword evidence="2" id="KW-0238">DNA-binding</keyword>
<keyword evidence="3" id="KW-0804">Transcription</keyword>
<evidence type="ECO:0000256" key="2">
    <source>
        <dbReference type="ARBA" id="ARBA00023125"/>
    </source>
</evidence>
<evidence type="ECO:0000256" key="1">
    <source>
        <dbReference type="ARBA" id="ARBA00023015"/>
    </source>
</evidence>
<dbReference type="Gene3D" id="1.10.10.10">
    <property type="entry name" value="Winged helix-like DNA-binding domain superfamily/Winged helix DNA-binding domain"/>
    <property type="match status" value="1"/>
</dbReference>
<accession>A0ABP6EIX9</accession>
<dbReference type="InterPro" id="IPR057727">
    <property type="entry name" value="WCX_dom"/>
</dbReference>
<dbReference type="PROSITE" id="PS52050">
    <property type="entry name" value="WYL"/>
    <property type="match status" value="1"/>
</dbReference>
<dbReference type="InterPro" id="IPR018356">
    <property type="entry name" value="Tscrpt_reg_HTH_DeoR_CS"/>
</dbReference>
<comment type="caution">
    <text evidence="5">The sequence shown here is derived from an EMBL/GenBank/DDBJ whole genome shotgun (WGS) entry which is preliminary data.</text>
</comment>
<dbReference type="PANTHER" id="PTHR34580:SF1">
    <property type="entry name" value="PROTEIN PAFC"/>
    <property type="match status" value="1"/>
</dbReference>
<dbReference type="PROSITE" id="PS51000">
    <property type="entry name" value="HTH_DEOR_2"/>
    <property type="match status" value="1"/>
</dbReference>
<dbReference type="PANTHER" id="PTHR34580">
    <property type="match status" value="1"/>
</dbReference>
<dbReference type="PROSITE" id="PS00894">
    <property type="entry name" value="HTH_DEOR_1"/>
    <property type="match status" value="1"/>
</dbReference>
<dbReference type="CDD" id="cd00090">
    <property type="entry name" value="HTH_ARSR"/>
    <property type="match status" value="1"/>
</dbReference>
<evidence type="ECO:0000256" key="3">
    <source>
        <dbReference type="ARBA" id="ARBA00023163"/>
    </source>
</evidence>
<dbReference type="Pfam" id="PF08279">
    <property type="entry name" value="HTH_11"/>
    <property type="match status" value="1"/>
</dbReference>
<reference evidence="6" key="1">
    <citation type="journal article" date="2019" name="Int. J. Syst. Evol. Microbiol.">
        <title>The Global Catalogue of Microorganisms (GCM) 10K type strain sequencing project: providing services to taxonomists for standard genome sequencing and annotation.</title>
        <authorList>
            <consortium name="The Broad Institute Genomics Platform"/>
            <consortium name="The Broad Institute Genome Sequencing Center for Infectious Disease"/>
            <person name="Wu L."/>
            <person name="Ma J."/>
        </authorList>
    </citation>
    <scope>NUCLEOTIDE SEQUENCE [LARGE SCALE GENOMIC DNA]</scope>
    <source>
        <strain evidence="6">JCM 6835</strain>
    </source>
</reference>
<protein>
    <submittedName>
        <fullName evidence="5">WYL domain-containing protein</fullName>
    </submittedName>
</protein>
<keyword evidence="6" id="KW-1185">Reference proteome</keyword>
<dbReference type="Pfam" id="PF25583">
    <property type="entry name" value="WCX"/>
    <property type="match status" value="1"/>
</dbReference>
<dbReference type="InterPro" id="IPR011991">
    <property type="entry name" value="ArsR-like_HTH"/>
</dbReference>
<dbReference type="InterPro" id="IPR051534">
    <property type="entry name" value="CBASS_pafABC_assoc_protein"/>
</dbReference>
<evidence type="ECO:0000259" key="4">
    <source>
        <dbReference type="PROSITE" id="PS51000"/>
    </source>
</evidence>
<dbReference type="Proteomes" id="UP001501666">
    <property type="component" value="Unassembled WGS sequence"/>
</dbReference>
<dbReference type="EMBL" id="BAAATE010000012">
    <property type="protein sequence ID" value="GAA2669059.1"/>
    <property type="molecule type" value="Genomic_DNA"/>
</dbReference>
<gene>
    <name evidence="5" type="ORF">GCM10010412_047370</name>
</gene>
<evidence type="ECO:0000313" key="5">
    <source>
        <dbReference type="EMBL" id="GAA2669059.1"/>
    </source>
</evidence>
<evidence type="ECO:0000313" key="6">
    <source>
        <dbReference type="Proteomes" id="UP001501666"/>
    </source>
</evidence>
<proteinExistence type="predicted"/>
<dbReference type="Pfam" id="PF13280">
    <property type="entry name" value="WYL"/>
    <property type="match status" value="1"/>
</dbReference>
<dbReference type="SUPFAM" id="SSF46785">
    <property type="entry name" value="Winged helix' DNA-binding domain"/>
    <property type="match status" value="1"/>
</dbReference>
<dbReference type="InterPro" id="IPR036390">
    <property type="entry name" value="WH_DNA-bd_sf"/>
</dbReference>
<organism evidence="5 6">
    <name type="scientific">Nonomuraea recticatena</name>
    <dbReference type="NCBI Taxonomy" id="46178"/>
    <lineage>
        <taxon>Bacteria</taxon>
        <taxon>Bacillati</taxon>
        <taxon>Actinomycetota</taxon>
        <taxon>Actinomycetes</taxon>
        <taxon>Streptosporangiales</taxon>
        <taxon>Streptosporangiaceae</taxon>
        <taxon>Nonomuraea</taxon>
    </lineage>
</organism>
<keyword evidence="1" id="KW-0805">Transcription regulation</keyword>
<dbReference type="InterPro" id="IPR036388">
    <property type="entry name" value="WH-like_DNA-bd_sf"/>
</dbReference>
<feature type="domain" description="HTH deoR-type" evidence="4">
    <location>
        <begin position="3"/>
        <end position="58"/>
    </location>
</feature>